<name>A0ABP0XGS6_9BRYO</name>
<proteinExistence type="predicted"/>
<gene>
    <name evidence="1" type="ORF">CSSPJE1EN1_LOCUS23778</name>
</gene>
<dbReference type="Proteomes" id="UP001497444">
    <property type="component" value="Chromosome 9"/>
</dbReference>
<organism evidence="1 2">
    <name type="scientific">Sphagnum jensenii</name>
    <dbReference type="NCBI Taxonomy" id="128206"/>
    <lineage>
        <taxon>Eukaryota</taxon>
        <taxon>Viridiplantae</taxon>
        <taxon>Streptophyta</taxon>
        <taxon>Embryophyta</taxon>
        <taxon>Bryophyta</taxon>
        <taxon>Sphagnophytina</taxon>
        <taxon>Sphagnopsida</taxon>
        <taxon>Sphagnales</taxon>
        <taxon>Sphagnaceae</taxon>
        <taxon>Sphagnum</taxon>
    </lineage>
</organism>
<dbReference type="EMBL" id="OZ020104">
    <property type="protein sequence ID" value="CAK9278300.1"/>
    <property type="molecule type" value="Genomic_DNA"/>
</dbReference>
<reference evidence="1" key="1">
    <citation type="submission" date="2024-02" db="EMBL/GenBank/DDBJ databases">
        <authorList>
            <consortium name="ELIXIR-Norway"/>
            <consortium name="Elixir Norway"/>
        </authorList>
    </citation>
    <scope>NUCLEOTIDE SEQUENCE</scope>
</reference>
<dbReference type="PANTHER" id="PTHR48010:SF58">
    <property type="entry name" value="RECEPTOR PROTEIN KINASE-LIKE PROTEIN ZAR1"/>
    <property type="match status" value="1"/>
</dbReference>
<evidence type="ECO:0000313" key="1">
    <source>
        <dbReference type="EMBL" id="CAK9278300.1"/>
    </source>
</evidence>
<accession>A0ABP0XGS6</accession>
<dbReference type="InterPro" id="IPR050994">
    <property type="entry name" value="At_inactive_RLKs"/>
</dbReference>
<dbReference type="Gene3D" id="3.80.10.10">
    <property type="entry name" value="Ribonuclease Inhibitor"/>
    <property type="match status" value="1"/>
</dbReference>
<keyword evidence="2" id="KW-1185">Reference proteome</keyword>
<sequence length="128" mass="13570">MTCSSCEYCTVVALQAIFKAWNQSTPKVAANLPGWNDTYAFPCFVDVPWKGVLCLQYVNPNSNTISNSGISTDIVVVGLTLDSGSIVGTLPKEIGNLQNLVILSLTSNPGLTGPIPAEIANLKSLQIL</sequence>
<dbReference type="PANTHER" id="PTHR48010">
    <property type="entry name" value="OS05G0588300 PROTEIN"/>
    <property type="match status" value="1"/>
</dbReference>
<dbReference type="InterPro" id="IPR032675">
    <property type="entry name" value="LRR_dom_sf"/>
</dbReference>
<dbReference type="SUPFAM" id="SSF52058">
    <property type="entry name" value="L domain-like"/>
    <property type="match status" value="1"/>
</dbReference>
<evidence type="ECO:0000313" key="2">
    <source>
        <dbReference type="Proteomes" id="UP001497444"/>
    </source>
</evidence>
<protein>
    <recommendedName>
        <fullName evidence="3">Leucine-rich repeat-containing N-terminal plant-type domain-containing protein</fullName>
    </recommendedName>
</protein>
<evidence type="ECO:0008006" key="3">
    <source>
        <dbReference type="Google" id="ProtNLM"/>
    </source>
</evidence>